<name>A0A0M8NXS3_9EURO</name>
<dbReference type="AlphaFoldDB" id="A0A0M8NXS3"/>
<dbReference type="EMBL" id="LHQQ01000495">
    <property type="protein sequence ID" value="KOS36330.1"/>
    <property type="molecule type" value="Genomic_DNA"/>
</dbReference>
<evidence type="ECO:0000313" key="2">
    <source>
        <dbReference type="Proteomes" id="UP000037696"/>
    </source>
</evidence>
<protein>
    <submittedName>
        <fullName evidence="1">Uncharacterized protein</fullName>
    </submittedName>
</protein>
<accession>A0A0M8NXS3</accession>
<sequence length="84" mass="9067">MATLDAGLSSLFTKILVIITSRVHNVLLITEHSGLLSDLLTLHSVCSGLLSDLLTLRSVCSGQLISDDVMLSILQSVCSRSRQR</sequence>
<reference evidence="1 2" key="1">
    <citation type="submission" date="2015-08" db="EMBL/GenBank/DDBJ databases">
        <title>Genome sequencing of Penicillium nordicum.</title>
        <authorList>
            <person name="Nguyen H.D."/>
            <person name="Seifert K.A."/>
        </authorList>
    </citation>
    <scope>NUCLEOTIDE SEQUENCE [LARGE SCALE GENOMIC DNA]</scope>
    <source>
        <strain evidence="1 2">DAOMC 185683</strain>
    </source>
</reference>
<comment type="caution">
    <text evidence="1">The sequence shown here is derived from an EMBL/GenBank/DDBJ whole genome shotgun (WGS) entry which is preliminary data.</text>
</comment>
<evidence type="ECO:0000313" key="1">
    <source>
        <dbReference type="EMBL" id="KOS36330.1"/>
    </source>
</evidence>
<dbReference type="Proteomes" id="UP000037696">
    <property type="component" value="Unassembled WGS sequence"/>
</dbReference>
<keyword evidence="2" id="KW-1185">Reference proteome</keyword>
<proteinExistence type="predicted"/>
<gene>
    <name evidence="1" type="ORF">ACN38_g12938</name>
</gene>
<organism evidence="1 2">
    <name type="scientific">Penicillium nordicum</name>
    <dbReference type="NCBI Taxonomy" id="229535"/>
    <lineage>
        <taxon>Eukaryota</taxon>
        <taxon>Fungi</taxon>
        <taxon>Dikarya</taxon>
        <taxon>Ascomycota</taxon>
        <taxon>Pezizomycotina</taxon>
        <taxon>Eurotiomycetes</taxon>
        <taxon>Eurotiomycetidae</taxon>
        <taxon>Eurotiales</taxon>
        <taxon>Aspergillaceae</taxon>
        <taxon>Penicillium</taxon>
    </lineage>
</organism>